<sequence>MEQIANIAFKYNTFDKFRLGFLSSVSYYINKVAPNLKEVVVQFHIIEPMLRTIAMEYWKLDEPIMTEEKSQEILAPMKKIAEDTLEGIRSAKLEKGEISRVAFDFVTEGK</sequence>
<evidence type="ECO:0000313" key="2">
    <source>
        <dbReference type="Proteomes" id="UP000566819"/>
    </source>
</evidence>
<accession>A0A8H4W593</accession>
<gene>
    <name evidence="1" type="ORF">G7Y89_g4165</name>
</gene>
<dbReference type="AlphaFoldDB" id="A0A8H4W593"/>
<dbReference type="EMBL" id="JAAMPI010000220">
    <property type="protein sequence ID" value="KAF4633941.1"/>
    <property type="molecule type" value="Genomic_DNA"/>
</dbReference>
<evidence type="ECO:0000313" key="1">
    <source>
        <dbReference type="EMBL" id="KAF4633941.1"/>
    </source>
</evidence>
<protein>
    <submittedName>
        <fullName evidence="1">Uncharacterized protein</fullName>
    </submittedName>
</protein>
<keyword evidence="2" id="KW-1185">Reference proteome</keyword>
<organism evidence="1 2">
    <name type="scientific">Cudoniella acicularis</name>
    <dbReference type="NCBI Taxonomy" id="354080"/>
    <lineage>
        <taxon>Eukaryota</taxon>
        <taxon>Fungi</taxon>
        <taxon>Dikarya</taxon>
        <taxon>Ascomycota</taxon>
        <taxon>Pezizomycotina</taxon>
        <taxon>Leotiomycetes</taxon>
        <taxon>Helotiales</taxon>
        <taxon>Tricladiaceae</taxon>
        <taxon>Cudoniella</taxon>
    </lineage>
</organism>
<proteinExistence type="predicted"/>
<name>A0A8H4W593_9HELO</name>
<dbReference type="Proteomes" id="UP000566819">
    <property type="component" value="Unassembled WGS sequence"/>
</dbReference>
<reference evidence="1 2" key="1">
    <citation type="submission" date="2020-03" db="EMBL/GenBank/DDBJ databases">
        <title>Draft Genome Sequence of Cudoniella acicularis.</title>
        <authorList>
            <person name="Buettner E."/>
            <person name="Kellner H."/>
        </authorList>
    </citation>
    <scope>NUCLEOTIDE SEQUENCE [LARGE SCALE GENOMIC DNA]</scope>
    <source>
        <strain evidence="1 2">DSM 108380</strain>
    </source>
</reference>
<comment type="caution">
    <text evidence="1">The sequence shown here is derived from an EMBL/GenBank/DDBJ whole genome shotgun (WGS) entry which is preliminary data.</text>
</comment>